<gene>
    <name evidence="2" type="ORF">AUR04nite_00580</name>
</gene>
<dbReference type="EMBL" id="BJNY01000001">
    <property type="protein sequence ID" value="GED04526.1"/>
    <property type="molecule type" value="Genomic_DNA"/>
</dbReference>
<dbReference type="OrthoDB" id="2183194at2"/>
<evidence type="ECO:0000313" key="2">
    <source>
        <dbReference type="EMBL" id="GED04526.1"/>
    </source>
</evidence>
<keyword evidence="3" id="KW-1185">Reference proteome</keyword>
<organism evidence="2 3">
    <name type="scientific">Glutamicibacter uratoxydans</name>
    <name type="common">Arthrobacter uratoxydans</name>
    <dbReference type="NCBI Taxonomy" id="43667"/>
    <lineage>
        <taxon>Bacteria</taxon>
        <taxon>Bacillati</taxon>
        <taxon>Actinomycetota</taxon>
        <taxon>Actinomycetes</taxon>
        <taxon>Micrococcales</taxon>
        <taxon>Micrococcaceae</taxon>
        <taxon>Glutamicibacter</taxon>
    </lineage>
</organism>
<dbReference type="Proteomes" id="UP000316612">
    <property type="component" value="Unassembled WGS sequence"/>
</dbReference>
<evidence type="ECO:0000256" key="1">
    <source>
        <dbReference type="SAM" id="Coils"/>
    </source>
</evidence>
<comment type="caution">
    <text evidence="2">The sequence shown here is derived from an EMBL/GenBank/DDBJ whole genome shotgun (WGS) entry which is preliminary data.</text>
</comment>
<accession>A0A4Y4DHL9</accession>
<keyword evidence="1" id="KW-0175">Coiled coil</keyword>
<evidence type="ECO:0000313" key="3">
    <source>
        <dbReference type="Proteomes" id="UP000316612"/>
    </source>
</evidence>
<name>A0A4Y4DHL9_GLUUR</name>
<sequence>MAETRIIGAVAVKVRPEVGGFRRKTKAGILRQLKDVDAKVEVDVDVDLDKFRRQLGRLEDEAKNSKVHIGVELDGLKEAFRELRNEVARNSDATVELTAKLGEKGKRHVRKQIDDIIDDNSGKEIDLDAVAQTAGAATHLKWLTRDRFVNVFARVNKRSVAIAEGVLQSLAGWGVLSSAGRGVESLITNFDTLTVKAGAWGTALGGLTDSLSYMLTSALSVADGLVELMGLTAMAPALIAALGATVAINIAAWKNFGDAVNGDAEALAKLPPNAQAAAKSLQGAWTAIQKPVQKRFWEGMGTELADLAKVIVPQFAKGLADSAEGVGEFGAGVAKAMKTIALNGDLKKMFKGLDGFFENLAKGAEPLIDALNTLGLRGSEYLPKFGTWLADAAKKFDKFITAADEAGDINRWIEDGVTALQDLGRVTLGVKDMFMGLVEAAQMATGYDGLTKFADTLQRIGGMMRSEPFRSRMAEIFSGANEGATALNEGVKQLGRTLGESSGFLSELLTGLGELGGNVLKNVSRAIAQADFQSGLLDAVDGLNKGVKDLEPTFENLGKLIGSLGSIAGSVFQNVAPLLNDLSSLLVDVVQKIGPGLSGLAGTVADVLGGALSAVTPLISGIATGLGFLLDKFNALPAPIKNVATALAVIASLKFTGVFSSLTSGVTSAVDKAKAKLDQLPKGASKATAGVKAAFGGLSGALGGPWGIAIGALVGVISAVGAESAKQAAHVDALADSLDGLKASAETAKIIGEAFSGDKWNFSKSAGSTADAASRLGVSLEDLQDAALGSDDAMGRINDKLGGGLSWAGRVVKDARDTAEGMKKIDIAGQEVDATYGGTSPFAGWLAGFAQTDSDRVLNSIEAQRDAMEAAREKAVQLAEMKGIDASWALEYSDAVDKLGDSASNSLERLKALMDASRIKAGVEVDLGDYEQAFNDTKRTITSKLNEIRNELKESGKELDISKYLNKDGTVDTASRIGSEIRSMMKSFSTDGVTAAALFADSMNSPAEKVEDFKKRMATLREEFNKKFDLDLNTDEFNAVLKGLGIDPVEIETQLNEGNLKGEVKSAADGAKSETTVTIKAKVQDALGEIRVLKGEMERVSFHQYLASIGIDSTQFDAQTLDVLAQLMGFDVMSVAPTIDADDAGFEYTEQGVRDALRIIDETRAEAQVDAKDDASGKVDSASGKIKSFGDLSSTAHVKAKDSATAVVVAAKAVVKSFVGKTVTVLAKFVETAYTAIRTKINDIKAKTVQVLARFIESAYSSVRSKINDIKAKTVRILGNFIASGYTGLRSAISNIKGKTVTVTAVFKSIGKAVGAATGLWANGGLVGANGLGMSGPGFNAFKAPRIKAFADGGVESHVAQISRSTASTPIRIWAEPETGGEAYIPLSPSKRQRSLAIWKETGRRLGADFYEDGGVSGGGAGKAGPTFNITNHYPVAEKTSTTVNRALQYASIPGLSND</sequence>
<proteinExistence type="predicted"/>
<protein>
    <recommendedName>
        <fullName evidence="4">Tape measure protein</fullName>
    </recommendedName>
</protein>
<reference evidence="2 3" key="1">
    <citation type="submission" date="2019-06" db="EMBL/GenBank/DDBJ databases">
        <title>Whole genome shotgun sequence of Glutamicibacter uratoxydans NBRC 15515.</title>
        <authorList>
            <person name="Hosoyama A."/>
            <person name="Uohara A."/>
            <person name="Ohji S."/>
            <person name="Ichikawa N."/>
        </authorList>
    </citation>
    <scope>NUCLEOTIDE SEQUENCE [LARGE SCALE GENOMIC DNA]</scope>
    <source>
        <strain evidence="2 3">NBRC 15515</strain>
    </source>
</reference>
<evidence type="ECO:0008006" key="4">
    <source>
        <dbReference type="Google" id="ProtNLM"/>
    </source>
</evidence>
<dbReference type="RefSeq" id="WP_141360775.1">
    <property type="nucleotide sequence ID" value="NZ_BAAAJL010000007.1"/>
</dbReference>
<feature type="coiled-coil region" evidence="1">
    <location>
        <begin position="48"/>
        <end position="93"/>
    </location>
</feature>